<reference evidence="2" key="1">
    <citation type="journal article" date="2021" name="Proc. Natl. Acad. Sci. U.S.A.">
        <title>A Catalog of Tens of Thousands of Viruses from Human Metagenomes Reveals Hidden Associations with Chronic Diseases.</title>
        <authorList>
            <person name="Tisza M.J."/>
            <person name="Buck C.B."/>
        </authorList>
    </citation>
    <scope>NUCLEOTIDE SEQUENCE</scope>
    <source>
        <strain evidence="2">CtqPo10</strain>
    </source>
</reference>
<evidence type="ECO:0000256" key="1">
    <source>
        <dbReference type="ARBA" id="ARBA00007039"/>
    </source>
</evidence>
<sequence length="191" mass="21535">MSLPSPELVNYYRLAENRIFYIDYEIDESVLEVQKAIIYYNIIDKDIPVSERKPIIILLDTPGGLLVETFSLAQTMVMSKTKVITVNIGTAYSGGALLLLAGHEKYTLKYSKAMIHSGSTSGGGGTFEQNEAAQKIYKQQIDDMAEFILERSTIDPKVFKRNKAKDWYFSSEEQVKYGLADKIITSLDEII</sequence>
<protein>
    <submittedName>
        <fullName evidence="2">Clp protease</fullName>
    </submittedName>
</protein>
<dbReference type="EMBL" id="BK032682">
    <property type="protein sequence ID" value="DAF54602.1"/>
    <property type="molecule type" value="Genomic_DNA"/>
</dbReference>
<dbReference type="Gene3D" id="3.90.226.10">
    <property type="entry name" value="2-enoyl-CoA Hydratase, Chain A, domain 1"/>
    <property type="match status" value="1"/>
</dbReference>
<keyword evidence="2" id="KW-0645">Protease</keyword>
<proteinExistence type="inferred from homology"/>
<dbReference type="PANTHER" id="PTHR10381:SF11">
    <property type="entry name" value="ATP-DEPENDENT CLP PROTEASE PROTEOLYTIC SUBUNIT, MITOCHONDRIAL"/>
    <property type="match status" value="1"/>
</dbReference>
<dbReference type="Pfam" id="PF00574">
    <property type="entry name" value="CLP_protease"/>
    <property type="match status" value="1"/>
</dbReference>
<organism evidence="2">
    <name type="scientific">Siphoviridae sp. ctqPo10</name>
    <dbReference type="NCBI Taxonomy" id="2827948"/>
    <lineage>
        <taxon>Viruses</taxon>
        <taxon>Duplodnaviria</taxon>
        <taxon>Heunggongvirae</taxon>
        <taxon>Uroviricota</taxon>
        <taxon>Caudoviricetes</taxon>
    </lineage>
</organism>
<dbReference type="GO" id="GO:0009368">
    <property type="term" value="C:endopeptidase Clp complex"/>
    <property type="evidence" value="ECO:0007669"/>
    <property type="project" value="TreeGrafter"/>
</dbReference>
<comment type="similarity">
    <text evidence="1">Belongs to the peptidase S14 family.</text>
</comment>
<dbReference type="PRINTS" id="PR00127">
    <property type="entry name" value="CLPPROTEASEP"/>
</dbReference>
<dbReference type="SUPFAM" id="SSF52096">
    <property type="entry name" value="ClpP/crotonase"/>
    <property type="match status" value="1"/>
</dbReference>
<accession>A0A8S5SVN0</accession>
<dbReference type="PANTHER" id="PTHR10381">
    <property type="entry name" value="ATP-DEPENDENT CLP PROTEASE PROTEOLYTIC SUBUNIT"/>
    <property type="match status" value="1"/>
</dbReference>
<keyword evidence="2" id="KW-0378">Hydrolase</keyword>
<dbReference type="InterPro" id="IPR023562">
    <property type="entry name" value="ClpP/TepA"/>
</dbReference>
<dbReference type="GO" id="GO:0004176">
    <property type="term" value="F:ATP-dependent peptidase activity"/>
    <property type="evidence" value="ECO:0007669"/>
    <property type="project" value="InterPro"/>
</dbReference>
<dbReference type="GO" id="GO:0004252">
    <property type="term" value="F:serine-type endopeptidase activity"/>
    <property type="evidence" value="ECO:0007669"/>
    <property type="project" value="InterPro"/>
</dbReference>
<dbReference type="GO" id="GO:0051117">
    <property type="term" value="F:ATPase binding"/>
    <property type="evidence" value="ECO:0007669"/>
    <property type="project" value="TreeGrafter"/>
</dbReference>
<dbReference type="InterPro" id="IPR001907">
    <property type="entry name" value="ClpP"/>
</dbReference>
<evidence type="ECO:0000313" key="2">
    <source>
        <dbReference type="EMBL" id="DAF54602.1"/>
    </source>
</evidence>
<dbReference type="GO" id="GO:0006515">
    <property type="term" value="P:protein quality control for misfolded or incompletely synthesized proteins"/>
    <property type="evidence" value="ECO:0007669"/>
    <property type="project" value="TreeGrafter"/>
</dbReference>
<dbReference type="InterPro" id="IPR029045">
    <property type="entry name" value="ClpP/crotonase-like_dom_sf"/>
</dbReference>
<name>A0A8S5SVN0_9CAUD</name>